<dbReference type="Proteomes" id="UP000266723">
    <property type="component" value="Unassembled WGS sequence"/>
</dbReference>
<gene>
    <name evidence="1" type="ORF">DY000_02047003</name>
</gene>
<dbReference type="EMBL" id="QGKV02000297">
    <property type="protein sequence ID" value="KAF3611302.1"/>
    <property type="molecule type" value="Genomic_DNA"/>
</dbReference>
<sequence>MSENVPVVRYVATWSALDRSLRSDRTKGLVGHGSVATLRPTEWLGRSWAGLYVANDRMAWLVAT</sequence>
<organism evidence="1 2">
    <name type="scientific">Brassica cretica</name>
    <name type="common">Mustard</name>
    <dbReference type="NCBI Taxonomy" id="69181"/>
    <lineage>
        <taxon>Eukaryota</taxon>
        <taxon>Viridiplantae</taxon>
        <taxon>Streptophyta</taxon>
        <taxon>Embryophyta</taxon>
        <taxon>Tracheophyta</taxon>
        <taxon>Spermatophyta</taxon>
        <taxon>Magnoliopsida</taxon>
        <taxon>eudicotyledons</taxon>
        <taxon>Gunneridae</taxon>
        <taxon>Pentapetalae</taxon>
        <taxon>rosids</taxon>
        <taxon>malvids</taxon>
        <taxon>Brassicales</taxon>
        <taxon>Brassicaceae</taxon>
        <taxon>Brassiceae</taxon>
        <taxon>Brassica</taxon>
    </lineage>
</organism>
<accession>A0ABQ7F6A9</accession>
<reference evidence="1 2" key="1">
    <citation type="journal article" date="2020" name="BMC Genomics">
        <title>Intraspecific diversification of the crop wild relative Brassica cretica Lam. using demographic model selection.</title>
        <authorList>
            <person name="Kioukis A."/>
            <person name="Michalopoulou V.A."/>
            <person name="Briers L."/>
            <person name="Pirintsos S."/>
            <person name="Studholme D.J."/>
            <person name="Pavlidis P."/>
            <person name="Sarris P.F."/>
        </authorList>
    </citation>
    <scope>NUCLEOTIDE SEQUENCE [LARGE SCALE GENOMIC DNA]</scope>
    <source>
        <strain evidence="2">cv. PFS-1207/04</strain>
    </source>
</reference>
<protein>
    <submittedName>
        <fullName evidence="1">Uncharacterized protein</fullName>
    </submittedName>
</protein>
<comment type="caution">
    <text evidence="1">The sequence shown here is derived from an EMBL/GenBank/DDBJ whole genome shotgun (WGS) entry which is preliminary data.</text>
</comment>
<evidence type="ECO:0000313" key="2">
    <source>
        <dbReference type="Proteomes" id="UP000266723"/>
    </source>
</evidence>
<proteinExistence type="predicted"/>
<evidence type="ECO:0000313" key="1">
    <source>
        <dbReference type="EMBL" id="KAF3611302.1"/>
    </source>
</evidence>
<keyword evidence="2" id="KW-1185">Reference proteome</keyword>
<name>A0ABQ7F6A9_BRACR</name>